<evidence type="ECO:0000313" key="1">
    <source>
        <dbReference type="EMBL" id="ELA08102.1"/>
    </source>
</evidence>
<dbReference type="AlphaFoldDB" id="L2F517"/>
<gene>
    <name evidence="1" type="ORF">MOMA_06061</name>
</gene>
<proteinExistence type="predicted"/>
<organism evidence="1 2">
    <name type="scientific">Moraxella macacae 0408225</name>
    <dbReference type="NCBI Taxonomy" id="1230338"/>
    <lineage>
        <taxon>Bacteria</taxon>
        <taxon>Pseudomonadati</taxon>
        <taxon>Pseudomonadota</taxon>
        <taxon>Gammaproteobacteria</taxon>
        <taxon>Moraxellales</taxon>
        <taxon>Moraxellaceae</taxon>
        <taxon>Moraxella</taxon>
    </lineage>
</organism>
<dbReference type="eggNOG" id="ENOG50335N4">
    <property type="taxonomic scope" value="Bacteria"/>
</dbReference>
<dbReference type="OrthoDB" id="6647625at2"/>
<sequence length="221" mass="26074">MYSLSAHSRKKHNKHWINYRFYSRQIISQPMNMDLHTSRVMTAMELDEKEPLQGALTDMFFGCWYDVPYFGERMLSQVKEKLNPKVIEGYEECINNKKYILESSVLATRWSVLVSPSMSVFDNQMFVSPDDSRSVAAITISALLDALEDYEDDPEEVGAEIVAIEEEFFKHCLTTDDRLAFTIVWWELSKSKWQFSEHWTKTRHAFEEKMRQKNDNKETKN</sequence>
<dbReference type="RefSeq" id="WP_009501614.1">
    <property type="nucleotide sequence ID" value="NZ_ANIN01000002.1"/>
</dbReference>
<comment type="caution">
    <text evidence="1">The sequence shown here is derived from an EMBL/GenBank/DDBJ whole genome shotgun (WGS) entry which is preliminary data.</text>
</comment>
<keyword evidence="2" id="KW-1185">Reference proteome</keyword>
<evidence type="ECO:0000313" key="2">
    <source>
        <dbReference type="Proteomes" id="UP000023795"/>
    </source>
</evidence>
<accession>L2F517</accession>
<reference evidence="1 2" key="1">
    <citation type="journal article" date="2013" name="Genome Announc.">
        <title>Genome Sequence of Moraxella macacae 0408225, a Novel Bacterial Species Isolated from a Cynomolgus Macaque with Epistaxis.</title>
        <authorList>
            <person name="Ladner J.T."/>
            <person name="Whitehouse C.A."/>
            <person name="Koroleva G.I."/>
            <person name="Palacios G.F."/>
        </authorList>
    </citation>
    <scope>NUCLEOTIDE SEQUENCE [LARGE SCALE GENOMIC DNA]</scope>
    <source>
        <strain evidence="1 2">0408225</strain>
    </source>
</reference>
<dbReference type="STRING" id="1230338.MOMA_06061"/>
<dbReference type="PATRIC" id="fig|1230338.3.peg.1291"/>
<dbReference type="Proteomes" id="UP000023795">
    <property type="component" value="Unassembled WGS sequence"/>
</dbReference>
<protein>
    <submittedName>
        <fullName evidence="1">Uncharacterized protein</fullName>
    </submittedName>
</protein>
<name>L2F517_9GAMM</name>
<dbReference type="EMBL" id="ANIN01000002">
    <property type="protein sequence ID" value="ELA08102.1"/>
    <property type="molecule type" value="Genomic_DNA"/>
</dbReference>